<dbReference type="EC" id="3.1.22.-" evidence="15"/>
<dbReference type="InterPro" id="IPR047416">
    <property type="entry name" value="XPF_nuclease_Mus81"/>
</dbReference>
<dbReference type="GO" id="GO:0006265">
    <property type="term" value="P:DNA topological change"/>
    <property type="evidence" value="ECO:0007669"/>
    <property type="project" value="EnsemblFungi"/>
</dbReference>
<evidence type="ECO:0000256" key="15">
    <source>
        <dbReference type="RuleBase" id="RU369042"/>
    </source>
</evidence>
<dbReference type="GO" id="GO:0003677">
    <property type="term" value="F:DNA binding"/>
    <property type="evidence" value="ECO:0007669"/>
    <property type="project" value="UniProtKB-UniRule"/>
</dbReference>
<dbReference type="PANTHER" id="PTHR13451:SF0">
    <property type="entry name" value="CROSSOVER JUNCTION ENDONUCLEASE MUS81"/>
    <property type="match status" value="1"/>
</dbReference>
<dbReference type="Pfam" id="PF21292">
    <property type="entry name" value="EME1-MUS81_C"/>
    <property type="match status" value="1"/>
</dbReference>
<dbReference type="InterPro" id="IPR047417">
    <property type="entry name" value="WHD_MUS81"/>
</dbReference>
<dbReference type="PANTHER" id="PTHR13451">
    <property type="entry name" value="CLASS II CROSSOVER JUNCTION ENDONUCLEASE MUS81"/>
    <property type="match status" value="1"/>
</dbReference>
<feature type="region of interest" description="Disordered" evidence="16">
    <location>
        <begin position="85"/>
        <end position="125"/>
    </location>
</feature>
<dbReference type="HOGENOM" id="CLU_014329_1_0_1"/>
<dbReference type="Proteomes" id="UP000000267">
    <property type="component" value="Unassembled WGS sequence"/>
</dbReference>
<feature type="region of interest" description="Disordered" evidence="16">
    <location>
        <begin position="279"/>
        <end position="320"/>
    </location>
</feature>
<comment type="subunit">
    <text evidence="15">Interacts with EME1.</text>
</comment>
<dbReference type="InterPro" id="IPR010996">
    <property type="entry name" value="HHH_MUS81"/>
</dbReference>
<evidence type="ECO:0000256" key="10">
    <source>
        <dbReference type="ARBA" id="ARBA00022842"/>
    </source>
</evidence>
<keyword evidence="5 15" id="KW-0540">Nuclease</keyword>
<dbReference type="InterPro" id="IPR042530">
    <property type="entry name" value="EME1/EME2_C"/>
</dbReference>
<keyword evidence="19" id="KW-1185">Reference proteome</keyword>
<accession>A7TRE8</accession>
<evidence type="ECO:0000256" key="2">
    <source>
        <dbReference type="ARBA" id="ARBA00004123"/>
    </source>
</evidence>
<dbReference type="GO" id="GO:0000727">
    <property type="term" value="P:double-strand break repair via break-induced replication"/>
    <property type="evidence" value="ECO:0007669"/>
    <property type="project" value="UniProtKB-UniRule"/>
</dbReference>
<proteinExistence type="inferred from homology"/>
<evidence type="ECO:0000256" key="3">
    <source>
        <dbReference type="ARBA" id="ARBA00010015"/>
    </source>
</evidence>
<keyword evidence="14" id="KW-0469">Meiosis</keyword>
<evidence type="ECO:0000256" key="5">
    <source>
        <dbReference type="ARBA" id="ARBA00022722"/>
    </source>
</evidence>
<dbReference type="GO" id="GO:0048257">
    <property type="term" value="F:3'-flap endonuclease activity"/>
    <property type="evidence" value="ECO:0007669"/>
    <property type="project" value="TreeGrafter"/>
</dbReference>
<dbReference type="GeneID" id="5543213"/>
<dbReference type="FunCoup" id="A7TRE8">
    <property type="interactions" value="227"/>
</dbReference>
<dbReference type="GO" id="GO:0008821">
    <property type="term" value="F:crossover junction DNA endonuclease activity"/>
    <property type="evidence" value="ECO:0007669"/>
    <property type="project" value="UniProtKB-UniRule"/>
</dbReference>
<dbReference type="FunFam" id="3.40.50.10130:FF:000011">
    <property type="entry name" value="Crossover junction endonuclease MUS81"/>
    <property type="match status" value="1"/>
</dbReference>
<evidence type="ECO:0000256" key="16">
    <source>
        <dbReference type="SAM" id="MobiDB-lite"/>
    </source>
</evidence>
<keyword evidence="12 15" id="KW-0234">DNA repair</keyword>
<dbReference type="STRING" id="436907.A7TRE8"/>
<evidence type="ECO:0000313" key="19">
    <source>
        <dbReference type="Proteomes" id="UP000000267"/>
    </source>
</evidence>
<dbReference type="GO" id="GO:0005634">
    <property type="term" value="C:nucleus"/>
    <property type="evidence" value="ECO:0007669"/>
    <property type="project" value="UniProtKB-SubCell"/>
</dbReference>
<comment type="similarity">
    <text evidence="3 15">Belongs to the XPF family.</text>
</comment>
<dbReference type="GO" id="GO:0006308">
    <property type="term" value="P:DNA catabolic process"/>
    <property type="evidence" value="ECO:0007669"/>
    <property type="project" value="UniProtKB-UniRule"/>
</dbReference>
<dbReference type="Gene3D" id="3.40.50.10130">
    <property type="match status" value="1"/>
</dbReference>
<dbReference type="Pfam" id="PF02732">
    <property type="entry name" value="ERCC4"/>
    <property type="match status" value="1"/>
</dbReference>
<evidence type="ECO:0000256" key="1">
    <source>
        <dbReference type="ARBA" id="ARBA00001946"/>
    </source>
</evidence>
<evidence type="ECO:0000259" key="17">
    <source>
        <dbReference type="SMART" id="SM00891"/>
    </source>
</evidence>
<feature type="compositionally biased region" description="Polar residues" evidence="16">
    <location>
        <begin position="99"/>
        <end position="118"/>
    </location>
</feature>
<dbReference type="SUPFAM" id="SSF47802">
    <property type="entry name" value="DNA polymerase beta, N-terminal domain-like"/>
    <property type="match status" value="1"/>
</dbReference>
<evidence type="ECO:0000256" key="4">
    <source>
        <dbReference type="ARBA" id="ARBA00017114"/>
    </source>
</evidence>
<dbReference type="Gene3D" id="1.10.150.110">
    <property type="entry name" value="DNA polymerase beta, N-terminal domain-like"/>
    <property type="match status" value="1"/>
</dbReference>
<dbReference type="Gene3D" id="1.10.10.10">
    <property type="entry name" value="Winged helix-like DNA-binding domain superfamily/Winged helix DNA-binding domain"/>
    <property type="match status" value="1"/>
</dbReference>
<comment type="function">
    <text evidence="15">Interacts with EME1 to form a DNA structure-specific endonuclease with substrate preference for branched DNA structures with a 5'-end at the branch nick. Typical substrates include 3'-flap structures, D-loops, replication forks and nicked Holliday junctions. May be required in mitosis for the processing of stalled or collapsed replication fork intermediates. May be required in meiosis for the repair of meiosis-specific double strand breaks subsequent to single-end invasion (SEI).</text>
</comment>
<evidence type="ECO:0000256" key="7">
    <source>
        <dbReference type="ARBA" id="ARBA00022759"/>
    </source>
</evidence>
<reference evidence="18 19" key="1">
    <citation type="journal article" date="2007" name="Proc. Natl. Acad. Sci. U.S.A.">
        <title>Independent sorting-out of thousands of duplicated gene pairs in two yeast species descended from a whole-genome duplication.</title>
        <authorList>
            <person name="Scannell D.R."/>
            <person name="Frank A.C."/>
            <person name="Conant G.C."/>
            <person name="Byrne K.P."/>
            <person name="Woolfit M."/>
            <person name="Wolfe K.H."/>
        </authorList>
    </citation>
    <scope>NUCLEOTIDE SEQUENCE [LARGE SCALE GENOMIC DNA]</scope>
    <source>
        <strain evidence="19">ATCC 22028 / DSM 70294 / BCRC 21397 / CBS 2163 / NBRC 10782 / NRRL Y-8283 / UCD 57-17</strain>
    </source>
</reference>
<dbReference type="InParanoid" id="A7TRE8"/>
<dbReference type="CDD" id="cd20074">
    <property type="entry name" value="XPF_nuclease_Mus81"/>
    <property type="match status" value="1"/>
</dbReference>
<dbReference type="GO" id="GO:0031573">
    <property type="term" value="P:mitotic intra-S DNA damage checkpoint signaling"/>
    <property type="evidence" value="ECO:0007669"/>
    <property type="project" value="TreeGrafter"/>
</dbReference>
<dbReference type="InterPro" id="IPR033309">
    <property type="entry name" value="Mus81"/>
</dbReference>
<feature type="compositionally biased region" description="Polar residues" evidence="16">
    <location>
        <begin position="279"/>
        <end position="315"/>
    </location>
</feature>
<evidence type="ECO:0000256" key="12">
    <source>
        <dbReference type="ARBA" id="ARBA00023204"/>
    </source>
</evidence>
<dbReference type="SMART" id="SM00891">
    <property type="entry name" value="ERCC4"/>
    <property type="match status" value="1"/>
</dbReference>
<dbReference type="PhylomeDB" id="A7TRE8"/>
<dbReference type="AlphaFoldDB" id="A7TRE8"/>
<comment type="subcellular location">
    <subcellularLocation>
        <location evidence="2 15">Nucleus</location>
    </subcellularLocation>
</comment>
<dbReference type="SUPFAM" id="SSF52980">
    <property type="entry name" value="Restriction endonuclease-like"/>
    <property type="match status" value="1"/>
</dbReference>
<feature type="domain" description="ERCC4" evidence="17">
    <location>
        <begin position="341"/>
        <end position="438"/>
    </location>
</feature>
<evidence type="ECO:0000256" key="14">
    <source>
        <dbReference type="ARBA" id="ARBA00023254"/>
    </source>
</evidence>
<dbReference type="InterPro" id="IPR027421">
    <property type="entry name" value="DNA_pol_lamdba_lyase_dom_sf"/>
</dbReference>
<keyword evidence="6 15" id="KW-0479">Metal-binding</keyword>
<name>A7TRE8_VANPO</name>
<keyword evidence="8 15" id="KW-0227">DNA damage</keyword>
<evidence type="ECO:0000256" key="13">
    <source>
        <dbReference type="ARBA" id="ARBA00023242"/>
    </source>
</evidence>
<dbReference type="RefSeq" id="XP_001643020.1">
    <property type="nucleotide sequence ID" value="XM_001642970.1"/>
</dbReference>
<dbReference type="OMA" id="ELGDAMW"/>
<dbReference type="EMBL" id="DS480477">
    <property type="protein sequence ID" value="EDO15162.1"/>
    <property type="molecule type" value="Genomic_DNA"/>
</dbReference>
<dbReference type="Pfam" id="PF21136">
    <property type="entry name" value="WHD_MUS81"/>
    <property type="match status" value="1"/>
</dbReference>
<evidence type="ECO:0000256" key="8">
    <source>
        <dbReference type="ARBA" id="ARBA00022763"/>
    </source>
</evidence>
<dbReference type="OrthoDB" id="5963188at2759"/>
<dbReference type="GO" id="GO:0004857">
    <property type="term" value="F:enzyme inhibitor activity"/>
    <property type="evidence" value="ECO:0007669"/>
    <property type="project" value="EnsemblFungi"/>
</dbReference>
<protein>
    <recommendedName>
        <fullName evidence="4 15">Crossover junction endonuclease MUS81</fullName>
        <ecNumber evidence="15">3.1.22.-</ecNumber>
    </recommendedName>
</protein>
<dbReference type="CDD" id="cd21036">
    <property type="entry name" value="WH_MUS81"/>
    <property type="match status" value="1"/>
</dbReference>
<comment type="cofactor">
    <cofactor evidence="1 15">
        <name>Mg(2+)</name>
        <dbReference type="ChEBI" id="CHEBI:18420"/>
    </cofactor>
</comment>
<dbReference type="FunFam" id="1.10.10.10:FF:000307">
    <property type="entry name" value="Crossover junction endonuclease MUS81"/>
    <property type="match status" value="1"/>
</dbReference>
<keyword evidence="11 15" id="KW-0233">DNA recombination</keyword>
<dbReference type="Pfam" id="PF14716">
    <property type="entry name" value="HHH_8"/>
    <property type="match status" value="1"/>
</dbReference>
<sequence length="620" mass="70511">MSLPSNLKDLYLDWLQELIDSLGSHQDQLKITYEKAKRNLASTDGVFVYPNDLLKISGIGNAIMRRMEKKLATYCKGIGCNPPTMAASSETEDARTGSKRSMTTLRSNSTLGDGTNEQPVKRKKRKYIPKKRSGGYAILLALLESKAISRGLTKDEIIENGQKFCKTSMAPNYATKEMYGAWSSIAALKSNCLVLEEGRPKRYILTDEGMDLAKTLKSADNIVFPDEYISNQMMNNNNQVDPNEEFSADLSTLYPENKKSTMKRSYSSSLLEITIHQQNSSPVFSRPENTNIFTSSSKGTPNQSTRPLSEGNTNSDQEKIIRRRFKGTSYELWKRDAFEILPIIDHREVKSKADREFFINAFERKGMKADMKQLALGDIIWVARHKISGYQCVLNTIVERKRLDDLADSIKDNRFMEQKNRLEKSGCKHIYYLIEETIGSSIGGMGEALKTSLWLILIYYRFSMIRTSNSDDTVEKLFALHQVIKKQYEGRDLIVLFPGELNSQDDYKKILSFFKEEFERSNTVECCHSFECFQDVMGKGDMKTVRELTINVLMYIKGVSLEKAIAIQNVYPTLNHILMAYKECKNDEEARLLLFKQLGNAPGAKKITKSLSAKIAETFT</sequence>
<evidence type="ECO:0000313" key="18">
    <source>
        <dbReference type="EMBL" id="EDO15162.1"/>
    </source>
</evidence>
<evidence type="ECO:0000256" key="6">
    <source>
        <dbReference type="ARBA" id="ARBA00022723"/>
    </source>
</evidence>
<dbReference type="GO" id="GO:0046872">
    <property type="term" value="F:metal ion binding"/>
    <property type="evidence" value="ECO:0007669"/>
    <property type="project" value="UniProtKB-UniRule"/>
</dbReference>
<gene>
    <name evidence="18" type="ORF">Kpol_440p9</name>
</gene>
<dbReference type="InterPro" id="IPR011335">
    <property type="entry name" value="Restrct_endonuc-II-like"/>
</dbReference>
<evidence type="ECO:0000256" key="9">
    <source>
        <dbReference type="ARBA" id="ARBA00022801"/>
    </source>
</evidence>
<dbReference type="GO" id="GO:0048476">
    <property type="term" value="C:Holliday junction resolvase complex"/>
    <property type="evidence" value="ECO:0007669"/>
    <property type="project" value="UniProtKB-UniRule"/>
</dbReference>
<keyword evidence="9 15" id="KW-0378">Hydrolase</keyword>
<evidence type="ECO:0000256" key="11">
    <source>
        <dbReference type="ARBA" id="ARBA00023172"/>
    </source>
</evidence>
<dbReference type="KEGG" id="vpo:Kpol_440p9"/>
<dbReference type="GO" id="GO:0000712">
    <property type="term" value="P:resolution of meiotic recombination intermediates"/>
    <property type="evidence" value="ECO:0007669"/>
    <property type="project" value="EnsemblFungi"/>
</dbReference>
<organism evidence="19">
    <name type="scientific">Vanderwaltozyma polyspora (strain ATCC 22028 / DSM 70294 / BCRC 21397 / CBS 2163 / NBRC 10782 / NRRL Y-8283 / UCD 57-17)</name>
    <name type="common">Kluyveromyces polysporus</name>
    <dbReference type="NCBI Taxonomy" id="436907"/>
    <lineage>
        <taxon>Eukaryota</taxon>
        <taxon>Fungi</taxon>
        <taxon>Dikarya</taxon>
        <taxon>Ascomycota</taxon>
        <taxon>Saccharomycotina</taxon>
        <taxon>Saccharomycetes</taxon>
        <taxon>Saccharomycetales</taxon>
        <taxon>Saccharomycetaceae</taxon>
        <taxon>Vanderwaltozyma</taxon>
    </lineage>
</organism>
<keyword evidence="10 15" id="KW-0460">Magnesium</keyword>
<dbReference type="Gene3D" id="1.10.150.670">
    <property type="entry name" value="Crossover junction endonuclease EME1, DNA-binding domain"/>
    <property type="match status" value="1"/>
</dbReference>
<dbReference type="InterPro" id="IPR036388">
    <property type="entry name" value="WH-like_DNA-bd_sf"/>
</dbReference>
<keyword evidence="13 15" id="KW-0539">Nucleus</keyword>
<keyword evidence="7 15" id="KW-0255">Endonuclease</keyword>
<dbReference type="eggNOG" id="KOG2379">
    <property type="taxonomic scope" value="Eukaryota"/>
</dbReference>
<dbReference type="InterPro" id="IPR006166">
    <property type="entry name" value="ERCC4_domain"/>
</dbReference>